<evidence type="ECO:0000313" key="4">
    <source>
        <dbReference type="Proteomes" id="UP001152797"/>
    </source>
</evidence>
<feature type="compositionally biased region" description="Acidic residues" evidence="1">
    <location>
        <begin position="30"/>
        <end position="48"/>
    </location>
</feature>
<reference evidence="2" key="1">
    <citation type="submission" date="2022-10" db="EMBL/GenBank/DDBJ databases">
        <authorList>
            <person name="Chen Y."/>
            <person name="Dougan E. K."/>
            <person name="Chan C."/>
            <person name="Rhodes N."/>
            <person name="Thang M."/>
        </authorList>
    </citation>
    <scope>NUCLEOTIDE SEQUENCE</scope>
</reference>
<organism evidence="2">
    <name type="scientific">Cladocopium goreaui</name>
    <dbReference type="NCBI Taxonomy" id="2562237"/>
    <lineage>
        <taxon>Eukaryota</taxon>
        <taxon>Sar</taxon>
        <taxon>Alveolata</taxon>
        <taxon>Dinophyceae</taxon>
        <taxon>Suessiales</taxon>
        <taxon>Symbiodiniaceae</taxon>
        <taxon>Cladocopium</taxon>
    </lineage>
</organism>
<keyword evidence="4" id="KW-1185">Reference proteome</keyword>
<dbReference type="AlphaFoldDB" id="A0A9P1C7H3"/>
<feature type="compositionally biased region" description="Acidic residues" evidence="1">
    <location>
        <begin position="99"/>
        <end position="110"/>
    </location>
</feature>
<accession>A0A9P1C7H3</accession>
<evidence type="ECO:0000313" key="3">
    <source>
        <dbReference type="EMBL" id="CAL1139859.1"/>
    </source>
</evidence>
<dbReference type="EMBL" id="CAMXCT010001086">
    <property type="protein sequence ID" value="CAI3986484.1"/>
    <property type="molecule type" value="Genomic_DNA"/>
</dbReference>
<dbReference type="EMBL" id="CAMXCT020001086">
    <property type="protein sequence ID" value="CAL1139859.1"/>
    <property type="molecule type" value="Genomic_DNA"/>
</dbReference>
<dbReference type="EMBL" id="CAMXCT030001086">
    <property type="protein sequence ID" value="CAL4773796.1"/>
    <property type="molecule type" value="Genomic_DNA"/>
</dbReference>
<gene>
    <name evidence="2" type="ORF">C1SCF055_LOCUS13833</name>
</gene>
<feature type="compositionally biased region" description="Basic and acidic residues" evidence="1">
    <location>
        <begin position="168"/>
        <end position="222"/>
    </location>
</feature>
<feature type="non-terminal residue" evidence="2">
    <location>
        <position position="1"/>
    </location>
</feature>
<sequence length="369" mass="40356">ARIQPEDVEEVPETANTLKQLKSAQGEGLWDFEDAEEFSDDEQEEEDQNNQLEADWEVPQKVLAPEKIWESDSEEEGGILSKQGEEVEALLKKYKNPDGDDQSEDEEAEPVPEPAPKGKASPNTTDKPKGPKAKAKAKAKTKSDQPKVNGTALQQRTVVPGSPSNPKEGPKPIELKQDRREESAKTEEVEETKKSTKPTNEKCKDAQGTESSKTEKNQTEVTEDELKLKVITLLQKKGGSSYLSVMSSALGLKSLNSSFGQKALAVLREVAEYDTMPGEARVAVLLKVQYWGHVAEGPAAPSELANRRPWCYLDSSGKAVGDRASAQHAVTHGVDFYRARLSANMNASCWLPASKAPSHCNLQVDTATT</sequence>
<name>A0A9P1C7H3_9DINO</name>
<reference evidence="3" key="2">
    <citation type="submission" date="2024-04" db="EMBL/GenBank/DDBJ databases">
        <authorList>
            <person name="Chen Y."/>
            <person name="Shah S."/>
            <person name="Dougan E. K."/>
            <person name="Thang M."/>
            <person name="Chan C."/>
        </authorList>
    </citation>
    <scope>NUCLEOTIDE SEQUENCE [LARGE SCALE GENOMIC DNA]</scope>
</reference>
<feature type="compositionally biased region" description="Basic residues" evidence="1">
    <location>
        <begin position="130"/>
        <end position="140"/>
    </location>
</feature>
<evidence type="ECO:0000256" key="1">
    <source>
        <dbReference type="SAM" id="MobiDB-lite"/>
    </source>
</evidence>
<feature type="compositionally biased region" description="Basic and acidic residues" evidence="1">
    <location>
        <begin position="83"/>
        <end position="98"/>
    </location>
</feature>
<protein>
    <submittedName>
        <fullName evidence="2">Uncharacterized protein</fullName>
    </submittedName>
</protein>
<proteinExistence type="predicted"/>
<evidence type="ECO:0000313" key="2">
    <source>
        <dbReference type="EMBL" id="CAI3986484.1"/>
    </source>
</evidence>
<feature type="compositionally biased region" description="Polar residues" evidence="1">
    <location>
        <begin position="146"/>
        <end position="165"/>
    </location>
</feature>
<dbReference type="OrthoDB" id="429861at2759"/>
<dbReference type="Proteomes" id="UP001152797">
    <property type="component" value="Unassembled WGS sequence"/>
</dbReference>
<comment type="caution">
    <text evidence="2">The sequence shown here is derived from an EMBL/GenBank/DDBJ whole genome shotgun (WGS) entry which is preliminary data.</text>
</comment>
<feature type="region of interest" description="Disordered" evidence="1">
    <location>
        <begin position="25"/>
        <end position="222"/>
    </location>
</feature>